<dbReference type="AlphaFoldDB" id="A0A163K919"/>
<feature type="domain" description="Putative endonuclease Z1" evidence="1">
    <location>
        <begin position="411"/>
        <end position="633"/>
    </location>
</feature>
<keyword evidence="2" id="KW-0540">Nuclease</keyword>
<comment type="caution">
    <text evidence="2">The sequence shown here is derived from an EMBL/GenBank/DDBJ whole genome shotgun (WGS) entry which is preliminary data.</text>
</comment>
<dbReference type="GO" id="GO:0004519">
    <property type="term" value="F:endonuclease activity"/>
    <property type="evidence" value="ECO:0007669"/>
    <property type="project" value="UniProtKB-KW"/>
</dbReference>
<proteinExistence type="predicted"/>
<organism evidence="2 3">
    <name type="scientific">Paenibacillus glucanolyticus</name>
    <dbReference type="NCBI Taxonomy" id="59843"/>
    <lineage>
        <taxon>Bacteria</taxon>
        <taxon>Bacillati</taxon>
        <taxon>Bacillota</taxon>
        <taxon>Bacilli</taxon>
        <taxon>Bacillales</taxon>
        <taxon>Paenibacillaceae</taxon>
        <taxon>Paenibacillus</taxon>
    </lineage>
</organism>
<keyword evidence="3" id="KW-1185">Reference proteome</keyword>
<keyword evidence="2" id="KW-0255">Endonuclease</keyword>
<dbReference type="Gene3D" id="3.40.50.300">
    <property type="entry name" value="P-loop containing nucleotide triphosphate hydrolases"/>
    <property type="match status" value="1"/>
</dbReference>
<protein>
    <submittedName>
        <fullName evidence="2">Endonuclease</fullName>
    </submittedName>
</protein>
<evidence type="ECO:0000259" key="1">
    <source>
        <dbReference type="Pfam" id="PF10593"/>
    </source>
</evidence>
<reference evidence="2" key="1">
    <citation type="journal article" date="2016" name="Genome Announc.">
        <title>Draft genomes of two strains of Paenibacillus glucanolyticus with capability to degrade lignocellulose.</title>
        <authorList>
            <person name="Mathews S.L."/>
            <person name="Pawlak J."/>
            <person name="Grunden A.M."/>
        </authorList>
    </citation>
    <scope>NUCLEOTIDE SEQUENCE [LARGE SCALE GENOMIC DNA]</scope>
    <source>
        <strain evidence="2">SLM1</strain>
    </source>
</reference>
<dbReference type="SUPFAM" id="SSF52540">
    <property type="entry name" value="P-loop containing nucleoside triphosphate hydrolases"/>
    <property type="match status" value="1"/>
</dbReference>
<evidence type="ECO:0000313" key="2">
    <source>
        <dbReference type="EMBL" id="KZS47065.1"/>
    </source>
</evidence>
<gene>
    <name evidence="2" type="ORF">AWU65_14590</name>
</gene>
<name>A0A163K919_9BACL</name>
<dbReference type="OrthoDB" id="436461at2"/>
<dbReference type="EMBL" id="LWMH01000001">
    <property type="protein sequence ID" value="KZS47065.1"/>
    <property type="molecule type" value="Genomic_DNA"/>
</dbReference>
<dbReference type="Proteomes" id="UP000076796">
    <property type="component" value="Unassembled WGS sequence"/>
</dbReference>
<accession>A0A163K919</accession>
<dbReference type="REBASE" id="159185">
    <property type="entry name" value="PglSLM1ORF14590P"/>
</dbReference>
<dbReference type="InterPro" id="IPR018310">
    <property type="entry name" value="Put_endonuclease_Z1-dom"/>
</dbReference>
<sequence length="874" mass="100230">MKNSVYIIKDFIFKKLQDIEGVLPQNKIDEEIKNTQDLMSKVGLDIFAQILSVKGVSPISDNDWNRMQRELETHFNVEMENGILVQGEEQQQRDNSWWTSKEKQKNENYYWNRYREYIKKSLSPDVVKAINEDTDIVMDNIEDPTVESFSRYGMVVGHVQSGKTANYSALVCKAADSGYKFIVVIAGGINNLRNQTQERLNESFVGMDKGIPVGVGKLGDMRKELLPISLTTTEQDFNRQDANKNAQGLNFDNISSPIILVIKKNSSTLNNVITWLEAQYKHQIAKHAMLLIDDESDYASINTKNEDDPTIINKRLRKLLSLFRKSAYVAYTATPYANIFIDHEAGNEDVGKDLFPKDFIYALKAPTNYFGARKIFLDTNKRHLITIDDYLDDIPTNHKKDFDLPSIPGTLYDAVRLFIINVGIRNLRGQGNKHNSMLIHVTRFTLMHQRLSTHIDNYLIDIRKEINAFGRLTAAENHSALIRSMKETFVNHHDLEFEWQAVLESISDLIDTIIIREVHTDTKIALEYRKDRVTNAIVIGGTSLSRGFTLEGLSVSYFLRNTVFYDTLMQMGRWFGYRPGYEDLCRIYMSSTMIDNFALIIEATEDLIDNFNRMSEAKMTPNDFGLSVKHHPDSGLQVTARNKQKSSQDIYFEMKLDGHLKETSWLHNDIDIRNTNLQAISELLIILNSYKNGHLKVGGSYLWKKIDKNIVGDFLDKFQVFSADPFGLKSRMPIEFVKKYLVDVDTKWDVALYGGESKDSYETADISIKKEKRQISNKGMYSEILNRQVSSGSAEAIALSNEDREQFGSNRKSIREKMERPLLMLHILDTDQDNELAAFGISFPGGVRSENKTVKLKINTVYIQELLNEEEFDD</sequence>
<keyword evidence="2" id="KW-0378">Hydrolase</keyword>
<evidence type="ECO:0000313" key="3">
    <source>
        <dbReference type="Proteomes" id="UP000076796"/>
    </source>
</evidence>
<dbReference type="InterPro" id="IPR027417">
    <property type="entry name" value="P-loop_NTPase"/>
</dbReference>
<dbReference type="Pfam" id="PF10593">
    <property type="entry name" value="Z1"/>
    <property type="match status" value="1"/>
</dbReference>